<dbReference type="GO" id="GO:0016301">
    <property type="term" value="F:kinase activity"/>
    <property type="evidence" value="ECO:0007669"/>
    <property type="project" value="UniProtKB-KW"/>
</dbReference>
<dbReference type="GeneID" id="112683539"/>
<evidence type="ECO:0000256" key="5">
    <source>
        <dbReference type="SAM" id="MobiDB-lite"/>
    </source>
</evidence>
<keyword evidence="6" id="KW-1185">Reference proteome</keyword>
<evidence type="ECO:0000256" key="4">
    <source>
        <dbReference type="ARBA" id="ARBA00022737"/>
    </source>
</evidence>
<keyword evidence="3" id="KW-0433">Leucine-rich repeat</keyword>
<organism evidence="6 7">
    <name type="scientific">Sipha flava</name>
    <name type="common">yellow sugarcane aphid</name>
    <dbReference type="NCBI Taxonomy" id="143950"/>
    <lineage>
        <taxon>Eukaryota</taxon>
        <taxon>Metazoa</taxon>
        <taxon>Ecdysozoa</taxon>
        <taxon>Arthropoda</taxon>
        <taxon>Hexapoda</taxon>
        <taxon>Insecta</taxon>
        <taxon>Pterygota</taxon>
        <taxon>Neoptera</taxon>
        <taxon>Paraneoptera</taxon>
        <taxon>Hemiptera</taxon>
        <taxon>Sternorrhyncha</taxon>
        <taxon>Aphidomorpha</taxon>
        <taxon>Aphidoidea</taxon>
        <taxon>Aphididae</taxon>
        <taxon>Sipha</taxon>
    </lineage>
</organism>
<dbReference type="PROSITE" id="PS51450">
    <property type="entry name" value="LRR"/>
    <property type="match status" value="3"/>
</dbReference>
<dbReference type="InterPro" id="IPR001611">
    <property type="entry name" value="Leu-rich_rpt"/>
</dbReference>
<protein>
    <submittedName>
        <fullName evidence="7">Serine/threonine-protein kinase 11-interacting protein isoform X1</fullName>
    </submittedName>
</protein>
<dbReference type="OrthoDB" id="7451790at2759"/>
<dbReference type="RefSeq" id="XP_025410387.1">
    <property type="nucleotide sequence ID" value="XM_025554602.1"/>
</dbReference>
<keyword evidence="4" id="KW-0677">Repeat</keyword>
<comment type="subcellular location">
    <subcellularLocation>
        <location evidence="1">Cytoplasm</location>
    </subcellularLocation>
</comment>
<dbReference type="InterPro" id="IPR032675">
    <property type="entry name" value="LRR_dom_sf"/>
</dbReference>
<accession>A0A8B8FIJ4</accession>
<keyword evidence="7" id="KW-0418">Kinase</keyword>
<dbReference type="SUPFAM" id="SSF52075">
    <property type="entry name" value="Outer arm dynein light chain 1"/>
    <property type="match status" value="1"/>
</dbReference>
<dbReference type="GO" id="GO:0005737">
    <property type="term" value="C:cytoplasm"/>
    <property type="evidence" value="ECO:0007669"/>
    <property type="project" value="UniProtKB-SubCell"/>
</dbReference>
<evidence type="ECO:0000256" key="2">
    <source>
        <dbReference type="ARBA" id="ARBA00022490"/>
    </source>
</evidence>
<gene>
    <name evidence="7" type="primary">LOC112683539</name>
</gene>
<evidence type="ECO:0000256" key="3">
    <source>
        <dbReference type="ARBA" id="ARBA00022614"/>
    </source>
</evidence>
<proteinExistence type="predicted"/>
<evidence type="ECO:0000313" key="6">
    <source>
        <dbReference type="Proteomes" id="UP000694846"/>
    </source>
</evidence>
<dbReference type="PANTHER" id="PTHR15454:SF69">
    <property type="entry name" value="SERINE_THREONINE-PROTEIN KINASE 11-INTERACTING PROTEIN"/>
    <property type="match status" value="1"/>
</dbReference>
<dbReference type="Gene3D" id="3.80.10.10">
    <property type="entry name" value="Ribonuclease Inhibitor"/>
    <property type="match status" value="2"/>
</dbReference>
<dbReference type="PANTHER" id="PTHR15454">
    <property type="entry name" value="NISCHARIN RELATED"/>
    <property type="match status" value="1"/>
</dbReference>
<feature type="region of interest" description="Disordered" evidence="5">
    <location>
        <begin position="621"/>
        <end position="659"/>
    </location>
</feature>
<reference evidence="7" key="1">
    <citation type="submission" date="2025-08" db="UniProtKB">
        <authorList>
            <consortium name="RefSeq"/>
        </authorList>
    </citation>
    <scope>IDENTIFICATION</scope>
    <source>
        <tissue evidence="7">Whole body</tissue>
    </source>
</reference>
<evidence type="ECO:0000256" key="1">
    <source>
        <dbReference type="ARBA" id="ARBA00004496"/>
    </source>
</evidence>
<keyword evidence="7" id="KW-0808">Transferase</keyword>
<dbReference type="AlphaFoldDB" id="A0A8B8FIJ4"/>
<sequence>MQVMEDINRLIHQLKRSGEYLVTGHEKLTLDIEVLHTIITRVLPSLHTDHNINHHYLSEILKKTAKLKLLKSFNLDLQAHINLTPFQSLIYLELHDIDVEWLIGLNYEKIKFLIIHGPIKSLATLLKRKWANLQYLALRGGHLGVLDESILLAPTLTYLEAPRNLLVDLENIEKLECLDFLNLSINRLTRVPILSDYGARNLTVLILSYNCINNLTGLSKLANLKVLDLSNNMIVRHESISAVGDMAFLKYLNLEHNPIAYIENHREITCRYLHENAAVELFELDDQLLSKSEKKFAGQSSRSLDLSFLHYQQSPTSVKAKKVRSPIIEDHICDKNSVIQTTTQKTTPKKEILKSEHLTTKKQIESLREMYGEENWLHSHAGSYVQDILGIKQQSENELFPQAITEKQPIEESNNFTGEKECSVLSNESHKEMNVKTETVQTLHDSSSLEYSKLNEKPITFSGKYWRAQVIDSKTGKYSNICLCLTERELKERNSIDGHLLATWSRNSIESCVKISFDPIKIQMNFMTIRRNLNQRIYIMSDDSAREFISIICTELESRTLSEMNQLVFKCVKCTTIFCQENNRHILKEKRKIYCPNCNSSIVVQMEEEPLPSANKLKQNLAEEENSNDSTPVNSRSSSEEPEQQQLSRNDSDIEIISNPSENSVEILEVISTKEKKSEKTQLTIDVRTALTESSSSGSMTDSVCTAYESRKKRNDSSSLKETGINIDSRIPSVTDIPIQFSYNDFTSIDQRLKFYIRQKYFRENEEFKLVFRCNCIMTSPDNRLDGCVIISNRSLYVFKFIGQPDELLQKVSSHRLSLVKSIATLPWNVGLAICVTQPENDMKYTFVLFVPHITTRLIAFLEKIKPFEQRAVLISSPNTNSYLYVNNILYRNELHLPIIHVVFCESATIVTDNGLVEVIELPGVVITEYELVVLSGECTWLLPYEEHFPTLAHVQNMSNFNHIDKNEETLGLHFNDNTSWLLIVNSIEAEYLMGETIRILTNAKQKSSSAIQIAAGLNCSTQINQIV</sequence>
<name>A0A8B8FIJ4_9HEMI</name>
<keyword evidence="2" id="KW-0963">Cytoplasm</keyword>
<dbReference type="Proteomes" id="UP000694846">
    <property type="component" value="Unplaced"/>
</dbReference>
<evidence type="ECO:0000313" key="7">
    <source>
        <dbReference type="RefSeq" id="XP_025410387.1"/>
    </source>
</evidence>